<proteinExistence type="predicted"/>
<organism evidence="1 2">
    <name type="scientific">Mycobacterium phage DrLupo</name>
    <dbReference type="NCBI Taxonomy" id="2499037"/>
    <lineage>
        <taxon>Viruses</taxon>
        <taxon>Duplodnaviria</taxon>
        <taxon>Heunggongvirae</taxon>
        <taxon>Uroviricota</taxon>
        <taxon>Caudoviricetes</taxon>
        <taxon>Barnyardvirus</taxon>
        <taxon>Barnyardvirus drlupo</taxon>
    </lineage>
</organism>
<evidence type="ECO:0000313" key="1">
    <source>
        <dbReference type="EMBL" id="AZS12628.1"/>
    </source>
</evidence>
<evidence type="ECO:0000313" key="2">
    <source>
        <dbReference type="Proteomes" id="UP000288363"/>
    </source>
</evidence>
<name>A0A3S9UQP7_9CAUD</name>
<protein>
    <submittedName>
        <fullName evidence="1">Uncharacterized protein</fullName>
    </submittedName>
</protein>
<reference evidence="1 2" key="1">
    <citation type="submission" date="2018-12" db="EMBL/GenBank/DDBJ databases">
        <authorList>
            <person name="Almail A."/>
            <person name="Dorhout K.E."/>
            <person name="Johnson J."/>
            <person name="Jorgensen H.J."/>
            <person name="Tolsma S."/>
            <person name="Garlena R.A."/>
            <person name="Russell D.A."/>
            <person name="Pope W.H."/>
            <person name="Jacobs-Sera D."/>
            <person name="Hatfull G.F."/>
        </authorList>
    </citation>
    <scope>NUCLEOTIDE SEQUENCE [LARGE SCALE GENOMIC DNA]</scope>
</reference>
<keyword evidence="2" id="KW-1185">Reference proteome</keyword>
<dbReference type="GeneID" id="55613051"/>
<dbReference type="Proteomes" id="UP000288363">
    <property type="component" value="Segment"/>
</dbReference>
<dbReference type="KEGG" id="vg:55613051"/>
<dbReference type="RefSeq" id="YP_009842790.1">
    <property type="nucleotide sequence ID" value="NC_048743.1"/>
</dbReference>
<dbReference type="EMBL" id="MK279909">
    <property type="protein sequence ID" value="AZS12628.1"/>
    <property type="molecule type" value="Genomic_DNA"/>
</dbReference>
<accession>A0A3S9UQP7</accession>
<gene>
    <name evidence="1" type="primary">92</name>
    <name evidence="1" type="ORF">SEA_DRLUPO_92</name>
</gene>
<sequence length="94" mass="10453">MSEIDDAYAKIRASEQSSYFNLTANDQSELGLALKDALFPGGVRNPDTPNPEITLEIDGKRFRFRMNSDSELRMDSSVMHFSLLFQGGIPDGAH</sequence>